<comment type="caution">
    <text evidence="2">The sequence shown here is derived from an EMBL/GenBank/DDBJ whole genome shotgun (WGS) entry which is preliminary data.</text>
</comment>
<dbReference type="SMART" id="SM00670">
    <property type="entry name" value="PINc"/>
    <property type="match status" value="1"/>
</dbReference>
<dbReference type="InterPro" id="IPR002716">
    <property type="entry name" value="PIN_dom"/>
</dbReference>
<dbReference type="SUPFAM" id="SSF88723">
    <property type="entry name" value="PIN domain-like"/>
    <property type="match status" value="1"/>
</dbReference>
<keyword evidence="3" id="KW-1185">Reference proteome</keyword>
<feature type="domain" description="PIN" evidence="1">
    <location>
        <begin position="64"/>
        <end position="193"/>
    </location>
</feature>
<dbReference type="CDD" id="cd18727">
    <property type="entry name" value="PIN_Swt1-like"/>
    <property type="match status" value="1"/>
</dbReference>
<name>A0AAD7K9K0_9AGAR</name>
<dbReference type="GO" id="GO:0005634">
    <property type="term" value="C:nucleus"/>
    <property type="evidence" value="ECO:0007669"/>
    <property type="project" value="TreeGrafter"/>
</dbReference>
<reference evidence="2" key="1">
    <citation type="submission" date="2023-03" db="EMBL/GenBank/DDBJ databases">
        <title>Massive genome expansion in bonnet fungi (Mycena s.s.) driven by repeated elements and novel gene families across ecological guilds.</title>
        <authorList>
            <consortium name="Lawrence Berkeley National Laboratory"/>
            <person name="Harder C.B."/>
            <person name="Miyauchi S."/>
            <person name="Viragh M."/>
            <person name="Kuo A."/>
            <person name="Thoen E."/>
            <person name="Andreopoulos B."/>
            <person name="Lu D."/>
            <person name="Skrede I."/>
            <person name="Drula E."/>
            <person name="Henrissat B."/>
            <person name="Morin E."/>
            <person name="Kohler A."/>
            <person name="Barry K."/>
            <person name="LaButti K."/>
            <person name="Morin E."/>
            <person name="Salamov A."/>
            <person name="Lipzen A."/>
            <person name="Mereny Z."/>
            <person name="Hegedus B."/>
            <person name="Baldrian P."/>
            <person name="Stursova M."/>
            <person name="Weitz H."/>
            <person name="Taylor A."/>
            <person name="Grigoriev I.V."/>
            <person name="Nagy L.G."/>
            <person name="Martin F."/>
            <person name="Kauserud H."/>
        </authorList>
    </citation>
    <scope>NUCLEOTIDE SEQUENCE</scope>
    <source>
        <strain evidence="2">CBHHK182m</strain>
    </source>
</reference>
<dbReference type="AlphaFoldDB" id="A0AAD7K9K0"/>
<dbReference type="PANTHER" id="PTHR16161">
    <property type="entry name" value="TRANSCRIPTIONAL PROTEIN SWT1"/>
    <property type="match status" value="1"/>
</dbReference>
<sequence length="395" mass="44475">MSLAFESRSPIPPPLAYTNSFHASPTPTPYYGDVQAPLHNTTLQQIDQLLQDVEMQAAVDDSTTCLVVDTNILLGNLGLLQQFVRDVEAAGEPILVIVPGAVVNELDGQKKSDRLGWFSRRASAWLLEKVKQKRSVRGQGNAETTNSTGNWRHRQRGQLFGERYNDELILDCCMYFRSKFRTALFSADTNLRIESESQGVRSIAPTSGRDLAQFLLGRDLDKFQPYQADYTGIDSLEHENSMDVDEEAPRLSPEQAMDLLHVQVIEHFTRLLVALVGRVGPELEDVASDGGVTASQHAPKWKNGDKPYRDWNAAECLEYLDRKRRAKRTDTPRLEVFLSKPYSPGARRGREWSYEAWSNALNGLGQVGDDWGDLSIRQDLNELSEHRLAVFGIRK</sequence>
<dbReference type="Gene3D" id="3.40.50.1010">
    <property type="entry name" value="5'-nuclease"/>
    <property type="match status" value="1"/>
</dbReference>
<evidence type="ECO:0000259" key="1">
    <source>
        <dbReference type="SMART" id="SM00670"/>
    </source>
</evidence>
<evidence type="ECO:0000313" key="2">
    <source>
        <dbReference type="EMBL" id="KAJ7781119.1"/>
    </source>
</evidence>
<protein>
    <submittedName>
        <fullName evidence="2">PIN domain-containing protein</fullName>
    </submittedName>
</protein>
<dbReference type="GO" id="GO:0004540">
    <property type="term" value="F:RNA nuclease activity"/>
    <property type="evidence" value="ECO:0007669"/>
    <property type="project" value="UniProtKB-ARBA"/>
</dbReference>
<gene>
    <name evidence="2" type="ORF">B0H16DRAFT_1497140</name>
</gene>
<evidence type="ECO:0000313" key="3">
    <source>
        <dbReference type="Proteomes" id="UP001215598"/>
    </source>
</evidence>
<organism evidence="2 3">
    <name type="scientific">Mycena metata</name>
    <dbReference type="NCBI Taxonomy" id="1033252"/>
    <lineage>
        <taxon>Eukaryota</taxon>
        <taxon>Fungi</taxon>
        <taxon>Dikarya</taxon>
        <taxon>Basidiomycota</taxon>
        <taxon>Agaricomycotina</taxon>
        <taxon>Agaricomycetes</taxon>
        <taxon>Agaricomycetidae</taxon>
        <taxon>Agaricales</taxon>
        <taxon>Marasmiineae</taxon>
        <taxon>Mycenaceae</taxon>
        <taxon>Mycena</taxon>
    </lineage>
</organism>
<dbReference type="InterPro" id="IPR029060">
    <property type="entry name" value="PIN-like_dom_sf"/>
</dbReference>
<dbReference type="EMBL" id="JARKIB010000004">
    <property type="protein sequence ID" value="KAJ7781119.1"/>
    <property type="molecule type" value="Genomic_DNA"/>
</dbReference>
<dbReference type="Proteomes" id="UP001215598">
    <property type="component" value="Unassembled WGS sequence"/>
</dbReference>
<accession>A0AAD7K9K0</accession>
<dbReference type="Pfam" id="PF13638">
    <property type="entry name" value="PIN_4"/>
    <property type="match status" value="1"/>
</dbReference>
<proteinExistence type="predicted"/>
<dbReference type="PANTHER" id="PTHR16161:SF0">
    <property type="entry name" value="TRANSCRIPTIONAL PROTEIN SWT1"/>
    <property type="match status" value="1"/>
</dbReference>
<dbReference type="InterPro" id="IPR052626">
    <property type="entry name" value="SWT1_Regulator"/>
</dbReference>